<organism evidence="2 3">
    <name type="scientific">Candidatus Desantisbacteria bacterium CG2_30_40_21</name>
    <dbReference type="NCBI Taxonomy" id="1817895"/>
    <lineage>
        <taxon>Bacteria</taxon>
        <taxon>Candidatus Desantisiibacteriota</taxon>
    </lineage>
</organism>
<dbReference type="GO" id="GO:0016779">
    <property type="term" value="F:nucleotidyltransferase activity"/>
    <property type="evidence" value="ECO:0007669"/>
    <property type="project" value="InterPro"/>
</dbReference>
<dbReference type="CDD" id="cd05403">
    <property type="entry name" value="NT_KNTase_like"/>
    <property type="match status" value="1"/>
</dbReference>
<sequence length="107" mass="12266">MAEKSVIISVKKYLNELLKLGIPIQYGILFGSHARGKIHQWSDIDLLIVSSRYDEAYSREDINLLWRTAARTDNRIEPVPVGLKCWKNDDESTIIEVARREGIQIIA</sequence>
<dbReference type="PANTHER" id="PTHR43449">
    <property type="entry name" value="NUCLEOTIDYLTRANSFERASE"/>
    <property type="match status" value="1"/>
</dbReference>
<dbReference type="InterPro" id="IPR002934">
    <property type="entry name" value="Polymerase_NTP_transf_dom"/>
</dbReference>
<dbReference type="Pfam" id="PF01909">
    <property type="entry name" value="NTP_transf_2"/>
    <property type="match status" value="1"/>
</dbReference>
<dbReference type="Gene3D" id="3.30.460.10">
    <property type="entry name" value="Beta Polymerase, domain 2"/>
    <property type="match status" value="1"/>
</dbReference>
<evidence type="ECO:0000313" key="2">
    <source>
        <dbReference type="EMBL" id="OIP37558.1"/>
    </source>
</evidence>
<dbReference type="EMBL" id="MNYI01000205">
    <property type="protein sequence ID" value="OIP37558.1"/>
    <property type="molecule type" value="Genomic_DNA"/>
</dbReference>
<accession>A0A1J5E2M1</accession>
<protein>
    <recommendedName>
        <fullName evidence="1">Polymerase nucleotidyl transferase domain-containing protein</fullName>
    </recommendedName>
</protein>
<name>A0A1J5E2M1_9BACT</name>
<proteinExistence type="predicted"/>
<comment type="caution">
    <text evidence="2">The sequence shown here is derived from an EMBL/GenBank/DDBJ whole genome shotgun (WGS) entry which is preliminary data.</text>
</comment>
<dbReference type="SUPFAM" id="SSF81301">
    <property type="entry name" value="Nucleotidyltransferase"/>
    <property type="match status" value="1"/>
</dbReference>
<dbReference type="STRING" id="1817895.AUJ95_08010"/>
<dbReference type="InterPro" id="IPR043519">
    <property type="entry name" value="NT_sf"/>
</dbReference>
<feature type="domain" description="Polymerase nucleotidyl transferase" evidence="1">
    <location>
        <begin position="13"/>
        <end position="59"/>
    </location>
</feature>
<evidence type="ECO:0000259" key="1">
    <source>
        <dbReference type="Pfam" id="PF01909"/>
    </source>
</evidence>
<evidence type="ECO:0000313" key="3">
    <source>
        <dbReference type="Proteomes" id="UP000183085"/>
    </source>
</evidence>
<dbReference type="PANTHER" id="PTHR43449:SF1">
    <property type="entry name" value="POLYMERASE BETA NUCLEOTIDYLTRANSFERASE DOMAIN-CONTAINING PROTEIN"/>
    <property type="match status" value="1"/>
</dbReference>
<reference evidence="2 3" key="1">
    <citation type="journal article" date="2016" name="Environ. Microbiol.">
        <title>Genomic resolution of a cold subsurface aquifer community provides metabolic insights for novel microbes adapted to high CO concentrations.</title>
        <authorList>
            <person name="Probst A.J."/>
            <person name="Castelle C.J."/>
            <person name="Singh A."/>
            <person name="Brown C.T."/>
            <person name="Anantharaman K."/>
            <person name="Sharon I."/>
            <person name="Hug L.A."/>
            <person name="Burstein D."/>
            <person name="Emerson J.B."/>
            <person name="Thomas B.C."/>
            <person name="Banfield J.F."/>
        </authorList>
    </citation>
    <scope>NUCLEOTIDE SEQUENCE [LARGE SCALE GENOMIC DNA]</scope>
    <source>
        <strain evidence="2">CG2_30_40_21</strain>
    </source>
</reference>
<gene>
    <name evidence="2" type="ORF">AUJ95_08010</name>
</gene>
<dbReference type="Proteomes" id="UP000183085">
    <property type="component" value="Unassembled WGS sequence"/>
</dbReference>
<dbReference type="AlphaFoldDB" id="A0A1J5E2M1"/>